<organism evidence="2 3">
    <name type="scientific">Bacillus paranthracis</name>
    <dbReference type="NCBI Taxonomy" id="2026186"/>
    <lineage>
        <taxon>Bacteria</taxon>
        <taxon>Bacillati</taxon>
        <taxon>Bacillota</taxon>
        <taxon>Bacilli</taxon>
        <taxon>Bacillales</taxon>
        <taxon>Bacillaceae</taxon>
        <taxon>Bacillus</taxon>
        <taxon>Bacillus cereus group</taxon>
    </lineage>
</organism>
<sequence length="91" mass="10505">MGAFRTAVYRYAVYLAVLFIGGPLLLLLFVYGADIFVSYMSYGLDKLHLEGFMIIVYLMFPLIFFGGLLMIVCKYLEYLLNKNKKKEKTPL</sequence>
<reference evidence="2 3" key="1">
    <citation type="submission" date="2017-04" db="EMBL/GenBank/DDBJ databases">
        <authorList>
            <person name="Criscuolo A."/>
        </authorList>
    </citation>
    <scope>NUCLEOTIDE SEQUENCE [LARGE SCALE GENOMIC DNA]</scope>
    <source>
        <strain evidence="2">16-00174</strain>
    </source>
</reference>
<evidence type="ECO:0000313" key="2">
    <source>
        <dbReference type="EMBL" id="SMD58965.1"/>
    </source>
</evidence>
<dbReference type="EMBL" id="FWYW01000010">
    <property type="protein sequence ID" value="SMD58965.1"/>
    <property type="molecule type" value="Genomic_DNA"/>
</dbReference>
<dbReference type="RefSeq" id="WP_086729758.1">
    <property type="nucleotide sequence ID" value="NZ_FWYW01000010.1"/>
</dbReference>
<keyword evidence="1" id="KW-0812">Transmembrane</keyword>
<protein>
    <submittedName>
        <fullName evidence="2">Uncharacterized protein</fullName>
    </submittedName>
</protein>
<dbReference type="AlphaFoldDB" id="A0A7D8D0L3"/>
<keyword evidence="1" id="KW-0472">Membrane</keyword>
<feature type="transmembrane region" description="Helical" evidence="1">
    <location>
        <begin position="12"/>
        <end position="32"/>
    </location>
</feature>
<accession>A0A7D8D0L3</accession>
<comment type="caution">
    <text evidence="2">The sequence shown here is derived from an EMBL/GenBank/DDBJ whole genome shotgun (WGS) entry which is preliminary data.</text>
</comment>
<dbReference type="Proteomes" id="UP000194422">
    <property type="component" value="Unassembled WGS sequence"/>
</dbReference>
<evidence type="ECO:0000313" key="3">
    <source>
        <dbReference type="Proteomes" id="UP000194422"/>
    </source>
</evidence>
<feature type="transmembrane region" description="Helical" evidence="1">
    <location>
        <begin position="52"/>
        <end position="76"/>
    </location>
</feature>
<gene>
    <name evidence="2" type="ORF">BACERE00174_00060</name>
</gene>
<keyword evidence="1" id="KW-1133">Transmembrane helix</keyword>
<proteinExistence type="predicted"/>
<name>A0A7D8D0L3_9BACI</name>
<evidence type="ECO:0000256" key="1">
    <source>
        <dbReference type="SAM" id="Phobius"/>
    </source>
</evidence>